<dbReference type="InterPro" id="IPR029039">
    <property type="entry name" value="Flavoprotein-like_sf"/>
</dbReference>
<comment type="subcellular location">
    <subcellularLocation>
        <location evidence="3">Cytoplasm</location>
    </subcellularLocation>
</comment>
<evidence type="ECO:0000259" key="11">
    <source>
        <dbReference type="PROSITE" id="PS51384"/>
    </source>
</evidence>
<dbReference type="GO" id="GO:0005634">
    <property type="term" value="C:nucleus"/>
    <property type="evidence" value="ECO:0007669"/>
    <property type="project" value="UniProtKB-ARBA"/>
</dbReference>
<dbReference type="Pfam" id="PF00175">
    <property type="entry name" value="NAD_binding_1"/>
    <property type="match status" value="1"/>
</dbReference>
<dbReference type="InterPro" id="IPR008254">
    <property type="entry name" value="Flavodoxin/NO_synth"/>
</dbReference>
<dbReference type="FunFam" id="3.40.50.360:FF:000015">
    <property type="entry name" value="NADPH-dependent diflavin oxidoreductase 1"/>
    <property type="match status" value="1"/>
</dbReference>
<dbReference type="Gene3D" id="3.40.50.80">
    <property type="entry name" value="Nucleotide-binding domain of ferredoxin-NADP reductase (FNR) module"/>
    <property type="match status" value="1"/>
</dbReference>
<dbReference type="ExpressionAtlas" id="A0A3L6FMP9">
    <property type="expression patterns" value="baseline and differential"/>
</dbReference>
<evidence type="ECO:0000256" key="6">
    <source>
        <dbReference type="ARBA" id="ARBA00022643"/>
    </source>
</evidence>
<comment type="caution">
    <text evidence="12">The sequence shown here is derived from an EMBL/GenBank/DDBJ whole genome shotgun (WGS) entry which is preliminary data.</text>
</comment>
<evidence type="ECO:0000259" key="10">
    <source>
        <dbReference type="PROSITE" id="PS50902"/>
    </source>
</evidence>
<keyword evidence="4" id="KW-0963">Cytoplasm</keyword>
<sequence>MAPSSAEADSAVSSSGRLLVLYASQTGNAMDAAERVGREAERGGCPSVDVLSMDSFDPSRLPSERFVVFVVSTTGQGDPPDSMKGFWRYMLRKDLDRQWLEGIHHAVFGLGDSGYQKYNFAAKKLDRRLLHLGAEPVLEIGLGDDQHPSGYEGALDPWLLSMWKSLNEINPSLLPRVSDINDPNLSFLGDPKVHVIYYSSNEVTQDPMLLDSNKIISSARSMSPALRFHADGEPPYMLQMIPLNLAVELGLNSEKLATSIYIGIKVKNQCLTKEGTDRDVRHFELEDPSSVMSFFATSEREKERLQYFASPEGRDDLYQYNQKESRTVLEVLEDFPSVQMPFEWLVQLTPPLKKRAFSISSSPLAHPNQIHLTVSVVAWVTPFKRTRRGLCSTWLAGLNPNKDNLIPCWIHQGSLPPPRPLVPLVLIGPGTGCAPFRAFVEERAAQAAAEPTAPVLFFFGCRNQENDFLYKDFWLTHAQDEGVLSSKRGGGFFVAFSRDQPQKVYVQHKIKEQSSRLWNLLLSDAVIYIAGSSTKMPADVTAALEEVICKEGGVKQADASKWLRDLERAGRLNIETWS</sequence>
<dbReference type="InterPro" id="IPR001433">
    <property type="entry name" value="OxRdtase_FAD/NAD-bd"/>
</dbReference>
<accession>A0A3L6FIF7</accession>
<dbReference type="SUPFAM" id="SSF52343">
    <property type="entry name" value="Ferredoxin reductase-like, C-terminal NADP-linked domain"/>
    <property type="match status" value="1"/>
</dbReference>
<feature type="domain" description="FAD-binding FR-type" evidence="11">
    <location>
        <begin position="258"/>
        <end position="418"/>
    </location>
</feature>
<dbReference type="PRINTS" id="PR00369">
    <property type="entry name" value="FLAVODOXIN"/>
</dbReference>
<dbReference type="PROSITE" id="PS51384">
    <property type="entry name" value="FAD_FR"/>
    <property type="match status" value="1"/>
</dbReference>
<organism evidence="12">
    <name type="scientific">Zea mays</name>
    <name type="common">Maize</name>
    <dbReference type="NCBI Taxonomy" id="4577"/>
    <lineage>
        <taxon>Eukaryota</taxon>
        <taxon>Viridiplantae</taxon>
        <taxon>Streptophyta</taxon>
        <taxon>Embryophyta</taxon>
        <taxon>Tracheophyta</taxon>
        <taxon>Spermatophyta</taxon>
        <taxon>Magnoliopsida</taxon>
        <taxon>Liliopsida</taxon>
        <taxon>Poales</taxon>
        <taxon>Poaceae</taxon>
        <taxon>PACMAD clade</taxon>
        <taxon>Panicoideae</taxon>
        <taxon>Andropogonodae</taxon>
        <taxon>Andropogoneae</taxon>
        <taxon>Tripsacinae</taxon>
        <taxon>Zea</taxon>
    </lineage>
</organism>
<dbReference type="InterPro" id="IPR017938">
    <property type="entry name" value="Riboflavin_synthase-like_b-brl"/>
</dbReference>
<dbReference type="AlphaFoldDB" id="A0A3L6FMP9"/>
<evidence type="ECO:0000256" key="2">
    <source>
        <dbReference type="ARBA" id="ARBA00001974"/>
    </source>
</evidence>
<proteinExistence type="predicted"/>
<protein>
    <submittedName>
        <fullName evidence="12">NADPH-dependent diflavin oxidoreductase 1</fullName>
    </submittedName>
</protein>
<dbReference type="InterPro" id="IPR003097">
    <property type="entry name" value="CysJ-like_FAD-binding"/>
</dbReference>
<dbReference type="Pfam" id="PF00667">
    <property type="entry name" value="FAD_binding_1"/>
    <property type="match status" value="1"/>
</dbReference>
<keyword evidence="8" id="KW-0521">NADP</keyword>
<dbReference type="InterPro" id="IPR039261">
    <property type="entry name" value="FNR_nucleotide-bd"/>
</dbReference>
<comment type="cofactor">
    <cofactor evidence="2">
        <name>FAD</name>
        <dbReference type="ChEBI" id="CHEBI:57692"/>
    </cofactor>
</comment>
<dbReference type="Gene3D" id="1.20.990.10">
    <property type="entry name" value="NADPH-cytochrome p450 Reductase, Chain A, domain 3"/>
    <property type="match status" value="1"/>
</dbReference>
<dbReference type="Pfam" id="PF00258">
    <property type="entry name" value="Flavodoxin_1"/>
    <property type="match status" value="1"/>
</dbReference>
<evidence type="ECO:0000256" key="3">
    <source>
        <dbReference type="ARBA" id="ARBA00004496"/>
    </source>
</evidence>
<dbReference type="SUPFAM" id="SSF52218">
    <property type="entry name" value="Flavoproteins"/>
    <property type="match status" value="1"/>
</dbReference>
<dbReference type="EMBL" id="NCVQ01000004">
    <property type="protein sequence ID" value="PWZ32987.1"/>
    <property type="molecule type" value="Genomic_DNA"/>
</dbReference>
<evidence type="ECO:0000256" key="1">
    <source>
        <dbReference type="ARBA" id="ARBA00001917"/>
    </source>
</evidence>
<dbReference type="Gene3D" id="3.40.50.360">
    <property type="match status" value="1"/>
</dbReference>
<comment type="cofactor">
    <cofactor evidence="1">
        <name>FMN</name>
        <dbReference type="ChEBI" id="CHEBI:58210"/>
    </cofactor>
</comment>
<dbReference type="GO" id="GO:0005737">
    <property type="term" value="C:cytoplasm"/>
    <property type="evidence" value="ECO:0007669"/>
    <property type="project" value="UniProtKB-SubCell"/>
</dbReference>
<dbReference type="FunFam" id="3.40.50.80:FF:000032">
    <property type="entry name" value="NADPH-dependent diflavin oxidoreductase 1"/>
    <property type="match status" value="1"/>
</dbReference>
<dbReference type="Proteomes" id="UP000251960">
    <property type="component" value="Chromosome 3"/>
</dbReference>
<dbReference type="PRINTS" id="PR00371">
    <property type="entry name" value="FPNCR"/>
</dbReference>
<name>A0A3L6FMP9_MAIZE</name>
<keyword evidence="7" id="KW-0274">FAD</keyword>
<keyword evidence="9" id="KW-0560">Oxidoreductase</keyword>
<dbReference type="InterPro" id="IPR001709">
    <property type="entry name" value="Flavoprot_Pyr_Nucl_cyt_Rdtase"/>
</dbReference>
<dbReference type="InterPro" id="IPR017927">
    <property type="entry name" value="FAD-bd_FR_type"/>
</dbReference>
<keyword evidence="6" id="KW-0288">FMN</keyword>
<accession>A0A3L6FMP9</accession>
<reference evidence="12 13" key="1">
    <citation type="journal article" date="2018" name="Nat. Genet.">
        <title>Extensive intraspecific gene order and gene structural variations between Mo17 and other maize genomes.</title>
        <authorList>
            <person name="Sun S."/>
            <person name="Zhou Y."/>
            <person name="Chen J."/>
            <person name="Shi J."/>
            <person name="Zhao H."/>
            <person name="Zhao H."/>
            <person name="Song W."/>
            <person name="Zhang M."/>
            <person name="Cui Y."/>
            <person name="Dong X."/>
            <person name="Liu H."/>
            <person name="Ma X."/>
            <person name="Jiao Y."/>
            <person name="Wang B."/>
            <person name="Wei X."/>
            <person name="Stein J.C."/>
            <person name="Glaubitz J.C."/>
            <person name="Lu F."/>
            <person name="Yu G."/>
            <person name="Liang C."/>
            <person name="Fengler K."/>
            <person name="Li B."/>
            <person name="Rafalski A."/>
            <person name="Schnable P.S."/>
            <person name="Ware D.H."/>
            <person name="Buckler E.S."/>
            <person name="Lai J."/>
        </authorList>
    </citation>
    <scope>NUCLEOTIDE SEQUENCE [LARGE SCALE GENOMIC DNA]</scope>
    <source>
        <strain evidence="13">cv. Missouri 17</strain>
        <tissue evidence="12">Seedling</tissue>
    </source>
</reference>
<keyword evidence="5" id="KW-0285">Flavoprotein</keyword>
<evidence type="ECO:0000256" key="8">
    <source>
        <dbReference type="ARBA" id="ARBA00022857"/>
    </source>
</evidence>
<dbReference type="InterPro" id="IPR001094">
    <property type="entry name" value="Flavdoxin-like"/>
</dbReference>
<dbReference type="InterPro" id="IPR023173">
    <property type="entry name" value="NADPH_Cyt_P450_Rdtase_alpha"/>
</dbReference>
<dbReference type="EMBL" id="NCVQ01000004">
    <property type="protein sequence ID" value="PWZ32986.1"/>
    <property type="molecule type" value="Genomic_DNA"/>
</dbReference>
<evidence type="ECO:0000256" key="4">
    <source>
        <dbReference type="ARBA" id="ARBA00022490"/>
    </source>
</evidence>
<feature type="domain" description="Flavodoxin-like" evidence="10">
    <location>
        <begin position="18"/>
        <end position="163"/>
    </location>
</feature>
<evidence type="ECO:0000313" key="12">
    <source>
        <dbReference type="EMBL" id="PWZ32987.1"/>
    </source>
</evidence>
<dbReference type="GO" id="GO:0016651">
    <property type="term" value="F:oxidoreductase activity, acting on NAD(P)H"/>
    <property type="evidence" value="ECO:0007669"/>
    <property type="project" value="UniProtKB-ARBA"/>
</dbReference>
<evidence type="ECO:0000256" key="5">
    <source>
        <dbReference type="ARBA" id="ARBA00022630"/>
    </source>
</evidence>
<evidence type="ECO:0000256" key="7">
    <source>
        <dbReference type="ARBA" id="ARBA00022827"/>
    </source>
</evidence>
<dbReference type="SUPFAM" id="SSF63380">
    <property type="entry name" value="Riboflavin synthase domain-like"/>
    <property type="match status" value="1"/>
</dbReference>
<dbReference type="GO" id="GO:0010181">
    <property type="term" value="F:FMN binding"/>
    <property type="evidence" value="ECO:0007669"/>
    <property type="project" value="InterPro"/>
</dbReference>
<evidence type="ECO:0000256" key="9">
    <source>
        <dbReference type="ARBA" id="ARBA00023002"/>
    </source>
</evidence>
<gene>
    <name evidence="12" type="ORF">Zm00014a_024785</name>
</gene>
<evidence type="ECO:0000313" key="13">
    <source>
        <dbReference type="Proteomes" id="UP000251960"/>
    </source>
</evidence>
<dbReference type="PANTHER" id="PTHR19384:SF10">
    <property type="entry name" value="NADPH-DEPENDENT DIFLAVIN OXIDOREDUCTASE 1"/>
    <property type="match status" value="1"/>
</dbReference>
<dbReference type="PANTHER" id="PTHR19384">
    <property type="entry name" value="NITRIC OXIDE SYNTHASE-RELATED"/>
    <property type="match status" value="1"/>
</dbReference>
<dbReference type="PROSITE" id="PS50902">
    <property type="entry name" value="FLAVODOXIN_LIKE"/>
    <property type="match status" value="1"/>
</dbReference>
<dbReference type="Gene3D" id="2.40.30.10">
    <property type="entry name" value="Translation factors"/>
    <property type="match status" value="1"/>
</dbReference>